<dbReference type="Pfam" id="PF00651">
    <property type="entry name" value="BTB"/>
    <property type="match status" value="1"/>
</dbReference>
<dbReference type="Proteomes" id="UP001328107">
    <property type="component" value="Unassembled WGS sequence"/>
</dbReference>
<feature type="domain" description="BTB" evidence="1">
    <location>
        <begin position="138"/>
        <end position="199"/>
    </location>
</feature>
<proteinExistence type="predicted"/>
<dbReference type="PANTHER" id="PTHR22744">
    <property type="entry name" value="HELIX LOOP HELIX PROTEIN 21-RELATED"/>
    <property type="match status" value="1"/>
</dbReference>
<dbReference type="PANTHER" id="PTHR22744:SF14">
    <property type="entry name" value="BTB DOMAIN-CONTAINING PROTEIN-RELATED"/>
    <property type="match status" value="1"/>
</dbReference>
<dbReference type="SUPFAM" id="SSF54695">
    <property type="entry name" value="POZ domain"/>
    <property type="match status" value="1"/>
</dbReference>
<gene>
    <name evidence="2" type="ORF">PMAYCL1PPCAC_27942</name>
</gene>
<dbReference type="SMART" id="SM00225">
    <property type="entry name" value="BTB"/>
    <property type="match status" value="1"/>
</dbReference>
<name>A0AAN5I9J7_9BILA</name>
<dbReference type="InterPro" id="IPR002083">
    <property type="entry name" value="MATH/TRAF_dom"/>
</dbReference>
<dbReference type="Pfam" id="PF00917">
    <property type="entry name" value="MATH"/>
    <property type="match status" value="1"/>
</dbReference>
<dbReference type="AlphaFoldDB" id="A0AAN5I9J7"/>
<dbReference type="InterPro" id="IPR000210">
    <property type="entry name" value="BTB/POZ_dom"/>
</dbReference>
<dbReference type="EMBL" id="BTRK01000006">
    <property type="protein sequence ID" value="GMR57747.1"/>
    <property type="molecule type" value="Genomic_DNA"/>
</dbReference>
<dbReference type="InterPro" id="IPR011333">
    <property type="entry name" value="SKP1/BTB/POZ_sf"/>
</dbReference>
<protein>
    <recommendedName>
        <fullName evidence="1">BTB domain-containing protein</fullName>
    </recommendedName>
</protein>
<dbReference type="PROSITE" id="PS50097">
    <property type="entry name" value="BTB"/>
    <property type="match status" value="1"/>
</dbReference>
<evidence type="ECO:0000313" key="2">
    <source>
        <dbReference type="EMBL" id="GMR57747.1"/>
    </source>
</evidence>
<keyword evidence="3" id="KW-1185">Reference proteome</keyword>
<evidence type="ECO:0000259" key="1">
    <source>
        <dbReference type="PROSITE" id="PS50097"/>
    </source>
</evidence>
<accession>A0AAN5I9J7</accession>
<dbReference type="Gene3D" id="3.30.710.10">
    <property type="entry name" value="Potassium Channel Kv1.1, Chain A"/>
    <property type="match status" value="1"/>
</dbReference>
<feature type="non-terminal residue" evidence="2">
    <location>
        <position position="1"/>
    </location>
</feature>
<sequence length="317" mass="36617">DGIMAVPTLEIESNKISMVVKRWVPCQLDQFSPVHRINGYPWRLRLTRVKGSDKLTLTLLCEKSSESVLWKCNVDICGSFRPELESNVPFLSWDETPHHILIWVAEWKEGDRVDVEVTADVHGERWRLRPSLYLLAHRDGILVFGEEKKKLYVNKESLASQSPFFQKLFFSNFKEKNMVEIPIGDVEYEEFSNIIKMVYGFDGASLTDENVHRIQQLADRFELKIVEDSVVSFVLSRSCSFSLSEKLVFAEEYDIPFLRDLLITDFTADMMEELSESPAWDQLSKETTRALLKQICKRFLGNTPSCSSPCSSIQSYY</sequence>
<organism evidence="2 3">
    <name type="scientific">Pristionchus mayeri</name>
    <dbReference type="NCBI Taxonomy" id="1317129"/>
    <lineage>
        <taxon>Eukaryota</taxon>
        <taxon>Metazoa</taxon>
        <taxon>Ecdysozoa</taxon>
        <taxon>Nematoda</taxon>
        <taxon>Chromadorea</taxon>
        <taxon>Rhabditida</taxon>
        <taxon>Rhabditina</taxon>
        <taxon>Diplogasteromorpha</taxon>
        <taxon>Diplogasteroidea</taxon>
        <taxon>Neodiplogasteridae</taxon>
        <taxon>Pristionchus</taxon>
    </lineage>
</organism>
<dbReference type="CDD" id="cd18186">
    <property type="entry name" value="BTB_POZ_ZBTB_KLHL-like"/>
    <property type="match status" value="1"/>
</dbReference>
<evidence type="ECO:0000313" key="3">
    <source>
        <dbReference type="Proteomes" id="UP001328107"/>
    </source>
</evidence>
<reference evidence="3" key="1">
    <citation type="submission" date="2022-10" db="EMBL/GenBank/DDBJ databases">
        <title>Genome assembly of Pristionchus species.</title>
        <authorList>
            <person name="Yoshida K."/>
            <person name="Sommer R.J."/>
        </authorList>
    </citation>
    <scope>NUCLEOTIDE SEQUENCE [LARGE SCALE GENOMIC DNA]</scope>
    <source>
        <strain evidence="3">RS5460</strain>
    </source>
</reference>
<comment type="caution">
    <text evidence="2">The sequence shown here is derived from an EMBL/GenBank/DDBJ whole genome shotgun (WGS) entry which is preliminary data.</text>
</comment>